<accession>A0A382GUF5</accession>
<evidence type="ECO:0000313" key="2">
    <source>
        <dbReference type="EMBL" id="SVB78736.1"/>
    </source>
</evidence>
<dbReference type="EMBL" id="UINC01057507">
    <property type="protein sequence ID" value="SVB78736.1"/>
    <property type="molecule type" value="Genomic_DNA"/>
</dbReference>
<dbReference type="GO" id="GO:0015293">
    <property type="term" value="F:symporter activity"/>
    <property type="evidence" value="ECO:0007669"/>
    <property type="project" value="InterPro"/>
</dbReference>
<dbReference type="PANTHER" id="PTHR11328">
    <property type="entry name" value="MAJOR FACILITATOR SUPERFAMILY DOMAIN-CONTAINING PROTEIN"/>
    <property type="match status" value="1"/>
</dbReference>
<feature type="transmembrane region" description="Helical" evidence="1">
    <location>
        <begin position="114"/>
        <end position="139"/>
    </location>
</feature>
<dbReference type="GO" id="GO:0008643">
    <property type="term" value="P:carbohydrate transport"/>
    <property type="evidence" value="ECO:0007669"/>
    <property type="project" value="InterPro"/>
</dbReference>
<sequence length="283" mass="32147">LVSTLGTQSQIPFMHKNNSDKELFTDSFSSFYQYFYKGLRETLKNRSFLSIFLVSITFFILSGLQRALVLHMNTYFWALETSQIQYMFYAFFASTVLVIPFVKYIMNWLDKKRTIYLGLIIILSSFVLPTILRLIGLFPVNDSSWLLPILIFSQITTGFGMAIMVVGMGSIMADIADDQELQTGKRQEGLIFSFIGFASKATSGVGHFLAGLALSLISFPTTENIRPQDIPSDVIFNLGLVYGPSVLVFGLACFYFFSFYNITRESHEETLEILSLRRLESKK</sequence>
<protein>
    <recommendedName>
        <fullName evidence="3">Major facilitator superfamily (MFS) profile domain-containing protein</fullName>
    </recommendedName>
</protein>
<name>A0A382GUF5_9ZZZZ</name>
<dbReference type="SUPFAM" id="SSF103473">
    <property type="entry name" value="MFS general substrate transporter"/>
    <property type="match status" value="1"/>
</dbReference>
<dbReference type="Pfam" id="PF13347">
    <property type="entry name" value="MFS_2"/>
    <property type="match status" value="1"/>
</dbReference>
<dbReference type="PANTHER" id="PTHR11328:SF24">
    <property type="entry name" value="MAJOR FACILITATOR SUPERFAMILY (MFS) PROFILE DOMAIN-CONTAINING PROTEIN"/>
    <property type="match status" value="1"/>
</dbReference>
<feature type="transmembrane region" description="Helical" evidence="1">
    <location>
        <begin position="190"/>
        <end position="214"/>
    </location>
</feature>
<keyword evidence="1" id="KW-0472">Membrane</keyword>
<dbReference type="InterPro" id="IPR039672">
    <property type="entry name" value="MFS_2"/>
</dbReference>
<dbReference type="Gene3D" id="1.20.1250.20">
    <property type="entry name" value="MFS general substrate transporter like domains"/>
    <property type="match status" value="1"/>
</dbReference>
<feature type="non-terminal residue" evidence="2">
    <location>
        <position position="1"/>
    </location>
</feature>
<proteinExistence type="predicted"/>
<evidence type="ECO:0008006" key="3">
    <source>
        <dbReference type="Google" id="ProtNLM"/>
    </source>
</evidence>
<evidence type="ECO:0000256" key="1">
    <source>
        <dbReference type="SAM" id="Phobius"/>
    </source>
</evidence>
<feature type="transmembrane region" description="Helical" evidence="1">
    <location>
        <begin position="145"/>
        <end position="169"/>
    </location>
</feature>
<dbReference type="AlphaFoldDB" id="A0A382GUF5"/>
<feature type="transmembrane region" description="Helical" evidence="1">
    <location>
        <begin position="234"/>
        <end position="257"/>
    </location>
</feature>
<gene>
    <name evidence="2" type="ORF">METZ01_LOCUS231590</name>
</gene>
<keyword evidence="1" id="KW-0812">Transmembrane</keyword>
<reference evidence="2" key="1">
    <citation type="submission" date="2018-05" db="EMBL/GenBank/DDBJ databases">
        <authorList>
            <person name="Lanie J.A."/>
            <person name="Ng W.-L."/>
            <person name="Kazmierczak K.M."/>
            <person name="Andrzejewski T.M."/>
            <person name="Davidsen T.M."/>
            <person name="Wayne K.J."/>
            <person name="Tettelin H."/>
            <person name="Glass J.I."/>
            <person name="Rusch D."/>
            <person name="Podicherti R."/>
            <person name="Tsui H.-C.T."/>
            <person name="Winkler M.E."/>
        </authorList>
    </citation>
    <scope>NUCLEOTIDE SEQUENCE</scope>
</reference>
<dbReference type="GO" id="GO:0005886">
    <property type="term" value="C:plasma membrane"/>
    <property type="evidence" value="ECO:0007669"/>
    <property type="project" value="TreeGrafter"/>
</dbReference>
<keyword evidence="1" id="KW-1133">Transmembrane helix</keyword>
<feature type="transmembrane region" description="Helical" evidence="1">
    <location>
        <begin position="47"/>
        <end position="64"/>
    </location>
</feature>
<feature type="transmembrane region" description="Helical" evidence="1">
    <location>
        <begin position="84"/>
        <end position="102"/>
    </location>
</feature>
<organism evidence="2">
    <name type="scientific">marine metagenome</name>
    <dbReference type="NCBI Taxonomy" id="408172"/>
    <lineage>
        <taxon>unclassified sequences</taxon>
        <taxon>metagenomes</taxon>
        <taxon>ecological metagenomes</taxon>
    </lineage>
</organism>
<dbReference type="InterPro" id="IPR036259">
    <property type="entry name" value="MFS_trans_sf"/>
</dbReference>